<evidence type="ECO:0000259" key="8">
    <source>
        <dbReference type="PROSITE" id="PS50850"/>
    </source>
</evidence>
<sequence>MEASHSNYLHNFSFLAFAKFFERTAYYAMMTYLVIYITDAYDGAGWSSDEARTLYVIFTGLVVILQIAGGLLSDFVIGTRRVLLLGSLSVLVGYLMLALGADQSLYAAVCLIAFGSGCIKPSYWGLLGQIFSNHKNKLDSVSLLAIPLGNFGAMVSGLSVIVVVQAYSLTAAFLLAFVAQLLSVIFILMTYKKLPQVSFQKSTLQADSPQSPNSWKWVRFILVTLVLLDILDLFRHELPTLEVEAMMFSSFLSTWLIPLGLIIYSAWCWFRPSSSYTKWLVGLVLYLVTIGLSRVFAFPELEIINTFLYSYIIVMSLAGGLFHSISMSIVLQNGNPRYIATTAAAVTVIPSAALVLVGSLASMMGL</sequence>
<name>A0ABT0N2X2_9GAMM</name>
<dbReference type="Proteomes" id="UP001202831">
    <property type="component" value="Unassembled WGS sequence"/>
</dbReference>
<evidence type="ECO:0000256" key="7">
    <source>
        <dbReference type="SAM" id="Phobius"/>
    </source>
</evidence>
<dbReference type="Gene3D" id="1.20.1250.20">
    <property type="entry name" value="MFS general substrate transporter like domains"/>
    <property type="match status" value="1"/>
</dbReference>
<keyword evidence="6 7" id="KW-0472">Membrane</keyword>
<organism evidence="9 10">
    <name type="scientific">Shewanella corallii</name>
    <dbReference type="NCBI Taxonomy" id="560080"/>
    <lineage>
        <taxon>Bacteria</taxon>
        <taxon>Pseudomonadati</taxon>
        <taxon>Pseudomonadota</taxon>
        <taxon>Gammaproteobacteria</taxon>
        <taxon>Alteromonadales</taxon>
        <taxon>Shewanellaceae</taxon>
        <taxon>Shewanella</taxon>
    </lineage>
</organism>
<accession>A0ABT0N2X2</accession>
<gene>
    <name evidence="9" type="ORF">L2725_03160</name>
</gene>
<comment type="subcellular location">
    <subcellularLocation>
        <location evidence="1">Cell membrane</location>
        <topology evidence="1">Multi-pass membrane protein</topology>
    </subcellularLocation>
</comment>
<evidence type="ECO:0000256" key="2">
    <source>
        <dbReference type="ARBA" id="ARBA00022448"/>
    </source>
</evidence>
<evidence type="ECO:0000313" key="9">
    <source>
        <dbReference type="EMBL" id="MCL2912791.1"/>
    </source>
</evidence>
<evidence type="ECO:0000256" key="5">
    <source>
        <dbReference type="ARBA" id="ARBA00022989"/>
    </source>
</evidence>
<dbReference type="PROSITE" id="PS50850">
    <property type="entry name" value="MFS"/>
    <property type="match status" value="1"/>
</dbReference>
<dbReference type="SUPFAM" id="SSF103473">
    <property type="entry name" value="MFS general substrate transporter"/>
    <property type="match status" value="1"/>
</dbReference>
<evidence type="ECO:0000256" key="3">
    <source>
        <dbReference type="ARBA" id="ARBA00022475"/>
    </source>
</evidence>
<feature type="transmembrane region" description="Helical" evidence="7">
    <location>
        <begin position="82"/>
        <end position="99"/>
    </location>
</feature>
<dbReference type="InterPro" id="IPR036259">
    <property type="entry name" value="MFS_trans_sf"/>
</dbReference>
<feature type="domain" description="Major facilitator superfamily (MFS) profile" evidence="8">
    <location>
        <begin position="1"/>
        <end position="195"/>
    </location>
</feature>
<feature type="transmembrane region" description="Helical" evidence="7">
    <location>
        <begin position="53"/>
        <end position="75"/>
    </location>
</feature>
<dbReference type="EMBL" id="JAKIKT010000001">
    <property type="protein sequence ID" value="MCL2912791.1"/>
    <property type="molecule type" value="Genomic_DNA"/>
</dbReference>
<evidence type="ECO:0000256" key="1">
    <source>
        <dbReference type="ARBA" id="ARBA00004651"/>
    </source>
</evidence>
<evidence type="ECO:0000256" key="6">
    <source>
        <dbReference type="ARBA" id="ARBA00023136"/>
    </source>
</evidence>
<dbReference type="InterPro" id="IPR011701">
    <property type="entry name" value="MFS"/>
</dbReference>
<feature type="transmembrane region" description="Helical" evidence="7">
    <location>
        <begin position="279"/>
        <end position="297"/>
    </location>
</feature>
<feature type="transmembrane region" description="Helical" evidence="7">
    <location>
        <begin position="24"/>
        <end position="41"/>
    </location>
</feature>
<dbReference type="PANTHER" id="PTHR23517">
    <property type="entry name" value="RESISTANCE PROTEIN MDTM, PUTATIVE-RELATED-RELATED"/>
    <property type="match status" value="1"/>
</dbReference>
<dbReference type="RefSeq" id="WP_249247609.1">
    <property type="nucleotide sequence ID" value="NZ_JAKIKT010000001.1"/>
</dbReference>
<reference evidence="9 10" key="1">
    <citation type="submission" date="2022-01" db="EMBL/GenBank/DDBJ databases">
        <title>Whole genome-based taxonomy of the Shewanellaceae.</title>
        <authorList>
            <person name="Martin-Rodriguez A.J."/>
        </authorList>
    </citation>
    <scope>NUCLEOTIDE SEQUENCE [LARGE SCALE GENOMIC DNA]</scope>
    <source>
        <strain evidence="9 10">DSM 21332</strain>
    </source>
</reference>
<protein>
    <submittedName>
        <fullName evidence="9">MFS transporter</fullName>
    </submittedName>
</protein>
<feature type="transmembrane region" description="Helical" evidence="7">
    <location>
        <begin position="246"/>
        <end position="267"/>
    </location>
</feature>
<dbReference type="InterPro" id="IPR050171">
    <property type="entry name" value="MFS_Transporters"/>
</dbReference>
<dbReference type="Pfam" id="PF07690">
    <property type="entry name" value="MFS_1"/>
    <property type="match status" value="1"/>
</dbReference>
<dbReference type="InterPro" id="IPR020846">
    <property type="entry name" value="MFS_dom"/>
</dbReference>
<keyword evidence="2" id="KW-0813">Transport</keyword>
<evidence type="ECO:0000256" key="4">
    <source>
        <dbReference type="ARBA" id="ARBA00022692"/>
    </source>
</evidence>
<feature type="transmembrane region" description="Helical" evidence="7">
    <location>
        <begin position="338"/>
        <end position="361"/>
    </location>
</feature>
<dbReference type="PANTHER" id="PTHR23517:SF3">
    <property type="entry name" value="INTEGRAL MEMBRANE TRANSPORT PROTEIN"/>
    <property type="match status" value="1"/>
</dbReference>
<feature type="transmembrane region" description="Helical" evidence="7">
    <location>
        <begin position="143"/>
        <end position="164"/>
    </location>
</feature>
<keyword evidence="4 7" id="KW-0812">Transmembrane</keyword>
<keyword evidence="10" id="KW-1185">Reference proteome</keyword>
<feature type="transmembrane region" description="Helical" evidence="7">
    <location>
        <begin position="170"/>
        <end position="191"/>
    </location>
</feature>
<keyword evidence="5 7" id="KW-1133">Transmembrane helix</keyword>
<feature type="transmembrane region" description="Helical" evidence="7">
    <location>
        <begin position="105"/>
        <end position="131"/>
    </location>
</feature>
<keyword evidence="3" id="KW-1003">Cell membrane</keyword>
<evidence type="ECO:0000313" key="10">
    <source>
        <dbReference type="Proteomes" id="UP001202831"/>
    </source>
</evidence>
<proteinExistence type="predicted"/>
<feature type="transmembrane region" description="Helical" evidence="7">
    <location>
        <begin position="217"/>
        <end position="234"/>
    </location>
</feature>
<comment type="caution">
    <text evidence="9">The sequence shown here is derived from an EMBL/GenBank/DDBJ whole genome shotgun (WGS) entry which is preliminary data.</text>
</comment>
<feature type="transmembrane region" description="Helical" evidence="7">
    <location>
        <begin position="309"/>
        <end position="331"/>
    </location>
</feature>